<feature type="compositionally biased region" description="Basic and acidic residues" evidence="1">
    <location>
        <begin position="26"/>
        <end position="47"/>
    </location>
</feature>
<feature type="compositionally biased region" description="Low complexity" evidence="1">
    <location>
        <begin position="49"/>
        <end position="58"/>
    </location>
</feature>
<evidence type="ECO:0000313" key="5">
    <source>
        <dbReference type="Proteomes" id="UP000235943"/>
    </source>
</evidence>
<evidence type="ECO:0000256" key="2">
    <source>
        <dbReference type="SAM" id="Phobius"/>
    </source>
</evidence>
<feature type="region of interest" description="Disordered" evidence="1">
    <location>
        <begin position="1"/>
        <end position="78"/>
    </location>
</feature>
<gene>
    <name evidence="4" type="ORF">C1J00_03665</name>
</gene>
<feature type="transmembrane region" description="Helical" evidence="2">
    <location>
        <begin position="668"/>
        <end position="691"/>
    </location>
</feature>
<feature type="compositionally biased region" description="Basic and acidic residues" evidence="1">
    <location>
        <begin position="59"/>
        <end position="76"/>
    </location>
</feature>
<feature type="transmembrane region" description="Helical" evidence="2">
    <location>
        <begin position="793"/>
        <end position="812"/>
    </location>
</feature>
<dbReference type="InterPro" id="IPR045269">
    <property type="entry name" value="Atg1-like"/>
</dbReference>
<dbReference type="GO" id="GO:0005737">
    <property type="term" value="C:cytoplasm"/>
    <property type="evidence" value="ECO:0007669"/>
    <property type="project" value="TreeGrafter"/>
</dbReference>
<dbReference type="Pfam" id="PF00069">
    <property type="entry name" value="Pkinase"/>
    <property type="match status" value="1"/>
</dbReference>
<organism evidence="4 5">
    <name type="scientific">Streptomyces cahuitamycinicus</name>
    <dbReference type="NCBI Taxonomy" id="2070367"/>
    <lineage>
        <taxon>Bacteria</taxon>
        <taxon>Bacillati</taxon>
        <taxon>Actinomycetota</taxon>
        <taxon>Actinomycetes</taxon>
        <taxon>Kitasatosporales</taxon>
        <taxon>Streptomycetaceae</taxon>
        <taxon>Streptomyces</taxon>
    </lineage>
</organism>
<dbReference type="AlphaFoldDB" id="A0A2N8TWU5"/>
<evidence type="ECO:0000256" key="1">
    <source>
        <dbReference type="SAM" id="MobiDB-lite"/>
    </source>
</evidence>
<dbReference type="GO" id="GO:0004674">
    <property type="term" value="F:protein serine/threonine kinase activity"/>
    <property type="evidence" value="ECO:0007669"/>
    <property type="project" value="InterPro"/>
</dbReference>
<dbReference type="PANTHER" id="PTHR24348">
    <property type="entry name" value="SERINE/THREONINE-PROTEIN KINASE UNC-51-RELATED"/>
    <property type="match status" value="1"/>
</dbReference>
<name>A0A2N8TWU5_9ACTN</name>
<keyword evidence="2" id="KW-1133">Transmembrane helix</keyword>
<reference evidence="4 5" key="1">
    <citation type="submission" date="2018-01" db="EMBL/GenBank/DDBJ databases">
        <title>Draft genome sequence of Streptomyces sp. 13K301.</title>
        <authorList>
            <person name="Sahin N."/>
            <person name="Saygin H."/>
            <person name="Ay H."/>
        </authorList>
    </citation>
    <scope>NUCLEOTIDE SEQUENCE [LARGE SCALE GENOMIC DNA]</scope>
    <source>
        <strain evidence="4 5">13K301</strain>
    </source>
</reference>
<dbReference type="InterPro" id="IPR000719">
    <property type="entry name" value="Prot_kinase_dom"/>
</dbReference>
<dbReference type="Gene3D" id="1.10.510.10">
    <property type="entry name" value="Transferase(Phosphotransferase) domain 1"/>
    <property type="match status" value="1"/>
</dbReference>
<keyword evidence="2" id="KW-0812">Transmembrane</keyword>
<accession>A0A2N8TWU5</accession>
<dbReference type="SMART" id="SM00220">
    <property type="entry name" value="S_TKc"/>
    <property type="match status" value="1"/>
</dbReference>
<dbReference type="InterPro" id="IPR011009">
    <property type="entry name" value="Kinase-like_dom_sf"/>
</dbReference>
<dbReference type="PROSITE" id="PS50011">
    <property type="entry name" value="PROTEIN_KINASE_DOM"/>
    <property type="match status" value="1"/>
</dbReference>
<feature type="domain" description="Protein kinase" evidence="3">
    <location>
        <begin position="92"/>
        <end position="355"/>
    </location>
</feature>
<dbReference type="EMBL" id="POUC01000014">
    <property type="protein sequence ID" value="PNG23482.1"/>
    <property type="molecule type" value="Genomic_DNA"/>
</dbReference>
<protein>
    <recommendedName>
        <fullName evidence="3">Protein kinase domain-containing protein</fullName>
    </recommendedName>
</protein>
<proteinExistence type="predicted"/>
<dbReference type="CDD" id="cd14014">
    <property type="entry name" value="STKc_PknB_like"/>
    <property type="match status" value="1"/>
</dbReference>
<dbReference type="OrthoDB" id="5492697at2"/>
<dbReference type="RefSeq" id="WP_102907581.1">
    <property type="nucleotide sequence ID" value="NZ_POUC01000014.1"/>
</dbReference>
<dbReference type="PANTHER" id="PTHR24348:SF68">
    <property type="entry name" value="SERINE_THREONINE-PROTEIN KINASE ATG1C"/>
    <property type="match status" value="1"/>
</dbReference>
<keyword evidence="5" id="KW-1185">Reference proteome</keyword>
<feature type="transmembrane region" description="Helical" evidence="2">
    <location>
        <begin position="824"/>
        <end position="845"/>
    </location>
</feature>
<sequence>MAAASGPSDGNSRRFQGDSTTGDAEDVTRHDPTGRSDVRTDATRRDTVPPAGAGTGDATRADTRRRDPGESGRDTDATTAWIHVPSVVTERYEVVRPLRAGGETLVVQHVRDRRDGSEWVVKLYRGSLRRNTPVMTALKEADHPHVVRVRDFGSEQDDHGTDWPWEVLEYVPGGSLDTLLRERGALDEDDVRTVLSQTAEALHYLHTELHIGDRRGAAHRDVKPANILLRHADGPIEVALADFGLVAETRETRQTDLAAGSWMYQAPETFYRADRRVAQDWWSLGILVVRMLTGRNPNDGGAGSWSGPQALFEHLTTHGVDLSGVENQRWRLLCAGLLTRAPEDRWGHEQVRIWLNGGSPEVHNAPPPQSGKPLRVGGETYPDRESLAEAMGEAGWPVARSPFLSTEWLGSLRTWLEKEFNGGGVPGELVEHPAEDVRDAAVRAAAFRAAVLKEAPPRFAGHDADAVGLAELARSSAPEDRQVIAVVSGDLLHVFASHPCATPDERGHSRCGRGCRVLVRAAETLPEEEARLGREISALVSRLGTAAPPQLAEVLRGLHQNRELRVLCLRSVLDPASVQRLRSSIRVQRRTVPKLRACSWWMDLSADAVRDRDSVARLLLAQMLLPQAKAEGLQELQKPGGARERRRTGLKNALGEARTHALRLSGDLMTATALFLLSLVALYVAVVAWLSWAGETPETELGKYATTAADLQYTLSVPLAAVLLSLVLLQRNPAPAAKLAGWCVAAAGAALAVTLWNGHRQEVRFPYLPGSDLKDVLLDLETQPGIHDHPGTAAGVAAVIVLAGLIGIAMWADRRPVSGRSATWALWARTLTVLAVLALLIGPAFDWWPTALLPVETKELW</sequence>
<dbReference type="Proteomes" id="UP000235943">
    <property type="component" value="Unassembled WGS sequence"/>
</dbReference>
<dbReference type="Gene3D" id="3.30.200.20">
    <property type="entry name" value="Phosphorylase Kinase, domain 1"/>
    <property type="match status" value="1"/>
</dbReference>
<comment type="caution">
    <text evidence="4">The sequence shown here is derived from an EMBL/GenBank/DDBJ whole genome shotgun (WGS) entry which is preliminary data.</text>
</comment>
<evidence type="ECO:0000259" key="3">
    <source>
        <dbReference type="PROSITE" id="PS50011"/>
    </source>
</evidence>
<feature type="transmembrane region" description="Helical" evidence="2">
    <location>
        <begin position="736"/>
        <end position="756"/>
    </location>
</feature>
<dbReference type="SUPFAM" id="SSF56112">
    <property type="entry name" value="Protein kinase-like (PK-like)"/>
    <property type="match status" value="1"/>
</dbReference>
<keyword evidence="2" id="KW-0472">Membrane</keyword>
<evidence type="ECO:0000313" key="4">
    <source>
        <dbReference type="EMBL" id="PNG23482.1"/>
    </source>
</evidence>
<dbReference type="GO" id="GO:0005524">
    <property type="term" value="F:ATP binding"/>
    <property type="evidence" value="ECO:0007669"/>
    <property type="project" value="InterPro"/>
</dbReference>